<reference evidence="3 4" key="1">
    <citation type="submission" date="2019-12" db="EMBL/GenBank/DDBJ databases">
        <authorList>
            <person name="Huq M.A."/>
        </authorList>
    </citation>
    <scope>NUCLEOTIDE SEQUENCE [LARGE SCALE GENOMIC DNA]</scope>
    <source>
        <strain evidence="3 4">MAH-18</strain>
    </source>
</reference>
<keyword evidence="4" id="KW-1185">Reference proteome</keyword>
<protein>
    <submittedName>
        <fullName evidence="3">DUF427 domain-containing protein</fullName>
    </submittedName>
</protein>
<gene>
    <name evidence="3" type="ORF">GON03_11625</name>
</gene>
<dbReference type="InterPro" id="IPR007361">
    <property type="entry name" value="DUF427"/>
</dbReference>
<evidence type="ECO:0000313" key="3">
    <source>
        <dbReference type="EMBL" id="MVQ49834.1"/>
    </source>
</evidence>
<sequence length="204" mass="22048">MTPAIQSRRKLSLRSGRVSATRPRSRCTIPEPNPAGGCSGRRYCRGVSHLAPESVWDYPRPPRLEASAEHVEVELGGRVVAASDRSWRVLETSHPPTYYLPRAAFVADVLRPATGHTWCEWKGQASYFDLVVGDRVVPRAAWTYPTPTAGFEEIAGAVAVMPGAVDRCTVDGEVVTPQPGGFYGGWITSRVTGPFKGGPGTAGW</sequence>
<dbReference type="PANTHER" id="PTHR43058:SF1">
    <property type="entry name" value="DUF427 DOMAIN-CONTAINING PROTEIN"/>
    <property type="match status" value="1"/>
</dbReference>
<evidence type="ECO:0000313" key="4">
    <source>
        <dbReference type="Proteomes" id="UP000473525"/>
    </source>
</evidence>
<evidence type="ECO:0000256" key="1">
    <source>
        <dbReference type="SAM" id="MobiDB-lite"/>
    </source>
</evidence>
<comment type="caution">
    <text evidence="3">The sequence shown here is derived from an EMBL/GenBank/DDBJ whole genome shotgun (WGS) entry which is preliminary data.</text>
</comment>
<organism evidence="3 4">
    <name type="scientific">Nocardioides agri</name>
    <dbReference type="NCBI Taxonomy" id="2682843"/>
    <lineage>
        <taxon>Bacteria</taxon>
        <taxon>Bacillati</taxon>
        <taxon>Actinomycetota</taxon>
        <taxon>Actinomycetes</taxon>
        <taxon>Propionibacteriales</taxon>
        <taxon>Nocardioidaceae</taxon>
        <taxon>Nocardioides</taxon>
    </lineage>
</organism>
<dbReference type="InterPro" id="IPR038694">
    <property type="entry name" value="DUF427_sf"/>
</dbReference>
<dbReference type="Pfam" id="PF04248">
    <property type="entry name" value="NTP_transf_9"/>
    <property type="match status" value="1"/>
</dbReference>
<feature type="region of interest" description="Disordered" evidence="1">
    <location>
        <begin position="1"/>
        <end position="33"/>
    </location>
</feature>
<dbReference type="Gene3D" id="2.170.150.40">
    <property type="entry name" value="Domain of unknown function (DUF427)"/>
    <property type="match status" value="1"/>
</dbReference>
<dbReference type="EMBL" id="WSEK01000004">
    <property type="protein sequence ID" value="MVQ49834.1"/>
    <property type="molecule type" value="Genomic_DNA"/>
</dbReference>
<name>A0A6L6XR88_9ACTN</name>
<accession>A0A6L6XR88</accession>
<dbReference type="Proteomes" id="UP000473525">
    <property type="component" value="Unassembled WGS sequence"/>
</dbReference>
<dbReference type="PANTHER" id="PTHR43058">
    <property type="entry name" value="SLR0655 PROTEIN"/>
    <property type="match status" value="1"/>
</dbReference>
<feature type="domain" description="DUF427" evidence="2">
    <location>
        <begin position="71"/>
        <end position="162"/>
    </location>
</feature>
<evidence type="ECO:0000259" key="2">
    <source>
        <dbReference type="Pfam" id="PF04248"/>
    </source>
</evidence>
<dbReference type="AlphaFoldDB" id="A0A6L6XR88"/>
<proteinExistence type="predicted"/>